<organism evidence="4">
    <name type="scientific">Schistosoma curassoni</name>
    <dbReference type="NCBI Taxonomy" id="6186"/>
    <lineage>
        <taxon>Eukaryota</taxon>
        <taxon>Metazoa</taxon>
        <taxon>Spiralia</taxon>
        <taxon>Lophotrochozoa</taxon>
        <taxon>Platyhelminthes</taxon>
        <taxon>Trematoda</taxon>
        <taxon>Digenea</taxon>
        <taxon>Strigeidida</taxon>
        <taxon>Schistosomatoidea</taxon>
        <taxon>Schistosomatidae</taxon>
        <taxon>Schistosoma</taxon>
    </lineage>
</organism>
<evidence type="ECO:0000256" key="1">
    <source>
        <dbReference type="SAM" id="MobiDB-lite"/>
    </source>
</evidence>
<reference evidence="2 3" key="2">
    <citation type="submission" date="2018-11" db="EMBL/GenBank/DDBJ databases">
        <authorList>
            <consortium name="Pathogen Informatics"/>
        </authorList>
    </citation>
    <scope>NUCLEOTIDE SEQUENCE [LARGE SCALE GENOMIC DNA]</scope>
    <source>
        <strain evidence="2">Dakar</strain>
        <strain evidence="3">Dakar, Senegal</strain>
    </source>
</reference>
<dbReference type="WBParaSite" id="SCUD_0000570001-mRNA-1">
    <property type="protein sequence ID" value="SCUD_0000570001-mRNA-1"/>
    <property type="gene ID" value="SCUD_0000570001"/>
</dbReference>
<dbReference type="AlphaFoldDB" id="A0A183JSL0"/>
<gene>
    <name evidence="2" type="ORF">SCUD_LOCUS5700</name>
</gene>
<dbReference type="STRING" id="6186.A0A183JSL0"/>
<evidence type="ECO:0000313" key="2">
    <source>
        <dbReference type="EMBL" id="VDO97698.1"/>
    </source>
</evidence>
<protein>
    <submittedName>
        <fullName evidence="4">MIC19 protein</fullName>
    </submittedName>
</protein>
<sequence>VEGEKSGESSGLEEYEKEELTRQNDLKERDAFVKRLVDRDQQQTKGSREEMIAELRKASRRTYLRKRQSDKLADLQAEIQDEELFFENEEYESGFFRTEFLD</sequence>
<proteinExistence type="predicted"/>
<dbReference type="EMBL" id="UZAK01009954">
    <property type="protein sequence ID" value="VDO97698.1"/>
    <property type="molecule type" value="Genomic_DNA"/>
</dbReference>
<feature type="region of interest" description="Disordered" evidence="1">
    <location>
        <begin position="1"/>
        <end position="23"/>
    </location>
</feature>
<evidence type="ECO:0000313" key="3">
    <source>
        <dbReference type="Proteomes" id="UP000279833"/>
    </source>
</evidence>
<evidence type="ECO:0000313" key="4">
    <source>
        <dbReference type="WBParaSite" id="SCUD_0000570001-mRNA-1"/>
    </source>
</evidence>
<reference evidence="4" key="1">
    <citation type="submission" date="2016-06" db="UniProtKB">
        <authorList>
            <consortium name="WormBaseParasite"/>
        </authorList>
    </citation>
    <scope>IDENTIFICATION</scope>
</reference>
<dbReference type="Proteomes" id="UP000279833">
    <property type="component" value="Unassembled WGS sequence"/>
</dbReference>
<keyword evidence="3" id="KW-1185">Reference proteome</keyword>
<accession>A0A183JSL0</accession>
<name>A0A183JSL0_9TREM</name>